<reference evidence="3 4" key="1">
    <citation type="journal article" date="2016" name="Syst. Appl. Microbiol.">
        <title>Pararhizobium polonicum sp. nov. isolated from tumors on stone fruit rootstocks.</title>
        <authorList>
            <person name="Pulawska J."/>
            <person name="Kuzmanovic N."/>
            <person name="Willems A."/>
            <person name="Pothier J.F."/>
        </authorList>
    </citation>
    <scope>NUCLEOTIDE SEQUENCE [LARGE SCALE GENOMIC DNA]</scope>
    <source>
        <strain evidence="3 4">F5.1</strain>
    </source>
</reference>
<dbReference type="EMBL" id="LGLV01000017">
    <property type="protein sequence ID" value="OBZ92877.1"/>
    <property type="molecule type" value="Genomic_DNA"/>
</dbReference>
<evidence type="ECO:0000256" key="1">
    <source>
        <dbReference type="ARBA" id="ARBA00004613"/>
    </source>
</evidence>
<protein>
    <recommendedName>
        <fullName evidence="5">Peptidase M10 serralysin C-terminal domain-containing protein</fullName>
    </recommendedName>
</protein>
<organism evidence="3 4">
    <name type="scientific">Pararhizobium polonicum</name>
    <dbReference type="NCBI Taxonomy" id="1612624"/>
    <lineage>
        <taxon>Bacteria</taxon>
        <taxon>Pseudomonadati</taxon>
        <taxon>Pseudomonadota</taxon>
        <taxon>Alphaproteobacteria</taxon>
        <taxon>Hyphomicrobiales</taxon>
        <taxon>Rhizobiaceae</taxon>
        <taxon>Rhizobium/Agrobacterium group</taxon>
        <taxon>Pararhizobium</taxon>
    </lineage>
</organism>
<dbReference type="InterPro" id="IPR011049">
    <property type="entry name" value="Serralysin-like_metalloprot_C"/>
</dbReference>
<keyword evidence="2" id="KW-0964">Secreted</keyword>
<evidence type="ECO:0008006" key="5">
    <source>
        <dbReference type="Google" id="ProtNLM"/>
    </source>
</evidence>
<dbReference type="PROSITE" id="PS00330">
    <property type="entry name" value="HEMOLYSIN_CALCIUM"/>
    <property type="match status" value="3"/>
</dbReference>
<dbReference type="InterPro" id="IPR018511">
    <property type="entry name" value="Hemolysin-typ_Ca-bd_CS"/>
</dbReference>
<dbReference type="AlphaFoldDB" id="A0A1C7NV42"/>
<proteinExistence type="predicted"/>
<dbReference type="RefSeq" id="WP_068957491.1">
    <property type="nucleotide sequence ID" value="NZ_LGLV01000017.1"/>
</dbReference>
<dbReference type="OrthoDB" id="8400334at2"/>
<dbReference type="PRINTS" id="PR00313">
    <property type="entry name" value="CABNDNGRPT"/>
</dbReference>
<dbReference type="GO" id="GO:0005576">
    <property type="term" value="C:extracellular region"/>
    <property type="evidence" value="ECO:0007669"/>
    <property type="project" value="UniProtKB-SubCell"/>
</dbReference>
<dbReference type="PANTHER" id="PTHR38340:SF1">
    <property type="entry name" value="S-LAYER PROTEIN"/>
    <property type="match status" value="1"/>
</dbReference>
<comment type="subcellular location">
    <subcellularLocation>
        <location evidence="1">Secreted</location>
    </subcellularLocation>
</comment>
<dbReference type="Gene3D" id="2.150.10.10">
    <property type="entry name" value="Serralysin-like metalloprotease, C-terminal"/>
    <property type="match status" value="3"/>
</dbReference>
<keyword evidence="4" id="KW-1185">Reference proteome</keyword>
<dbReference type="InterPro" id="IPR001343">
    <property type="entry name" value="Hemolysn_Ca-bd"/>
</dbReference>
<evidence type="ECO:0000256" key="2">
    <source>
        <dbReference type="ARBA" id="ARBA00022525"/>
    </source>
</evidence>
<accession>A0A1C7NV42</accession>
<name>A0A1C7NV42_9HYPH</name>
<sequence>MAYFYSTAGVDRLVGGNEDDFFFFWSGYMSKTDKVDGGGGKNALALVNDIGYTWSVSSANWPTFSKVRGIALLSDPYNGSSAAGFKLTFDNNVFKTNTVSRFTIDASAIGLDEASLQLNASAVTNMSFDIYGSTGYIFESGREEESYDQLRTGAKNDRFIYYANSLINDGIDGGAGTDTIVLVGAGRTTTKNGRDKTDPNGFTTLTNVKNVENILITDLLAGQSRTIDFGYSGWYKGRNAIKITTDSNYGSENAAAAVNGKLIVDGSSLKSQDSILNVTGGNAGDILIGGAANDRLSGGKGNDILVGGNGDDWLSGGLGNDVFIGDTSLFAGDYTIKSMFHGKPGSDRMFGGEGNDTFIVSAYYWSPGRSKDLISGGAGTDTIQLLGREIPKGVLDSATISSIEIVDLSDSNVAFEVSQNFLKNNHDANGRLLIRNREGSLGGTVTVDASNLTDAKYSVHIAVRSPGKEFLTGGMGNDIFDFSRVNNKTLESGLNASDTIIGGGGIDTILVSEGRNTTLGPKITGIEKLKVVSKSDSGDKTSIIIGTTEALSIDGRKLDANDTLIAQGYFKDPKTGKVTEAKASLLITGGDGDDILTGGRANDRLRGGDGDDILTGNKGADRLTGGSGADHFVFGNISESPNTAAGRDLITDFNQKDGDKIHFLHEGSAYSFIGSGTFHGKAGEVRSVVSGNNTYVQLDSNGDGVADLGIGLLGKISLTQSDFIL</sequence>
<evidence type="ECO:0000313" key="4">
    <source>
        <dbReference type="Proteomes" id="UP000093111"/>
    </source>
</evidence>
<dbReference type="Proteomes" id="UP000093111">
    <property type="component" value="Unassembled WGS sequence"/>
</dbReference>
<comment type="caution">
    <text evidence="3">The sequence shown here is derived from an EMBL/GenBank/DDBJ whole genome shotgun (WGS) entry which is preliminary data.</text>
</comment>
<dbReference type="SUPFAM" id="SSF51120">
    <property type="entry name" value="beta-Roll"/>
    <property type="match status" value="2"/>
</dbReference>
<evidence type="ECO:0000313" key="3">
    <source>
        <dbReference type="EMBL" id="OBZ92877.1"/>
    </source>
</evidence>
<dbReference type="InterPro" id="IPR050557">
    <property type="entry name" value="RTX_toxin/Mannuronan_C5-epim"/>
</dbReference>
<dbReference type="STRING" id="1612624.ADU59_24445"/>
<dbReference type="PANTHER" id="PTHR38340">
    <property type="entry name" value="S-LAYER PROTEIN"/>
    <property type="match status" value="1"/>
</dbReference>
<gene>
    <name evidence="3" type="ORF">ADU59_24445</name>
</gene>
<dbReference type="Pfam" id="PF00353">
    <property type="entry name" value="HemolysinCabind"/>
    <property type="match status" value="7"/>
</dbReference>
<dbReference type="GO" id="GO:0005509">
    <property type="term" value="F:calcium ion binding"/>
    <property type="evidence" value="ECO:0007669"/>
    <property type="project" value="InterPro"/>
</dbReference>